<keyword evidence="1" id="KW-0175">Coiled coil</keyword>
<feature type="compositionally biased region" description="Polar residues" evidence="2">
    <location>
        <begin position="248"/>
        <end position="257"/>
    </location>
</feature>
<reference evidence="3 4" key="1">
    <citation type="journal article" date="2020" name="Genomics">
        <title>Complete, high-quality genomes from long-read metagenomic sequencing of two wolf lichen thalli reveals enigmatic genome architecture.</title>
        <authorList>
            <person name="McKenzie S.K."/>
            <person name="Walston R.F."/>
            <person name="Allen J.L."/>
        </authorList>
    </citation>
    <scope>NUCLEOTIDE SEQUENCE [LARGE SCALE GENOMIC DNA]</scope>
    <source>
        <strain evidence="3">WasteWater1</strain>
    </source>
</reference>
<feature type="region of interest" description="Disordered" evidence="2">
    <location>
        <begin position="243"/>
        <end position="270"/>
    </location>
</feature>
<feature type="region of interest" description="Disordered" evidence="2">
    <location>
        <begin position="202"/>
        <end position="229"/>
    </location>
</feature>
<dbReference type="GO" id="GO:0017056">
    <property type="term" value="F:structural constituent of nuclear pore"/>
    <property type="evidence" value="ECO:0007669"/>
    <property type="project" value="TreeGrafter"/>
</dbReference>
<dbReference type="RefSeq" id="XP_037156274.1">
    <property type="nucleotide sequence ID" value="XM_037298938.1"/>
</dbReference>
<feature type="compositionally biased region" description="Low complexity" evidence="2">
    <location>
        <begin position="258"/>
        <end position="270"/>
    </location>
</feature>
<feature type="region of interest" description="Disordered" evidence="2">
    <location>
        <begin position="422"/>
        <end position="442"/>
    </location>
</feature>
<feature type="region of interest" description="Disordered" evidence="2">
    <location>
        <begin position="327"/>
        <end position="350"/>
    </location>
</feature>
<evidence type="ECO:0000313" key="3">
    <source>
        <dbReference type="EMBL" id="KAF6228340.1"/>
    </source>
</evidence>
<comment type="caution">
    <text evidence="3">The sequence shown here is derived from an EMBL/GenBank/DDBJ whole genome shotgun (WGS) entry which is preliminary data.</text>
</comment>
<sequence>MEQLQLALESRAFELAYQRTCCQVEAVCDAERLRQLRVRTILLEDDNDDLHTQLSQNDDRIDRLERFNERLQEDLEVCGRRLESAQEKLRIKSREVETLKAELNSLHGVTMDSTKLLTEKLTLARELSALKPEVDHLRSQAASHQSLLAEKLSLQQQLSTVQVELEREKRATQRVLAKEGKLQAEDAKLESQLENLQADLAKERRERQKVEREAQKSSTQSENRITTLESRLDAFRNKLKSTKEQLKEAQTSMQTAQASNHSTSSRASASVDSTTFVAGNPHKRAAAHIDADTIIGTPGDLPAAKKSKRKSTLIGEKSTFSITPFLNRTASVAPESPPSDDASGHDEEHVKGSDRLIGTANQKAASSEAISDPVDMSDAMKNVVQTKIVGVLGNAKTGRINSRAPARRTKAAPTLELVAEENVENEGSTTSMSEPAGNKGSSNEIFYGGLEMKKRKRKLLGGGLGKTLFDEDEGDTLKGDRGLLGGVKGFGTLGKGGLGASKLGPRKAIGPSVSTFGAISPLKKDRKGAQ</sequence>
<protein>
    <submittedName>
        <fullName evidence="3">Uncharacterized protein</fullName>
    </submittedName>
</protein>
<accession>A0A8H6CRH7</accession>
<feature type="coiled-coil region" evidence="1">
    <location>
        <begin position="54"/>
        <end position="102"/>
    </location>
</feature>
<organism evidence="3 4">
    <name type="scientific">Letharia lupina</name>
    <dbReference type="NCBI Taxonomy" id="560253"/>
    <lineage>
        <taxon>Eukaryota</taxon>
        <taxon>Fungi</taxon>
        <taxon>Dikarya</taxon>
        <taxon>Ascomycota</taxon>
        <taxon>Pezizomycotina</taxon>
        <taxon>Lecanoromycetes</taxon>
        <taxon>OSLEUM clade</taxon>
        <taxon>Lecanoromycetidae</taxon>
        <taxon>Lecanorales</taxon>
        <taxon>Lecanorineae</taxon>
        <taxon>Parmeliaceae</taxon>
        <taxon>Letharia</taxon>
    </lineage>
</organism>
<dbReference type="AlphaFoldDB" id="A0A8H6CRH7"/>
<dbReference type="GO" id="GO:0006406">
    <property type="term" value="P:mRNA export from nucleus"/>
    <property type="evidence" value="ECO:0007669"/>
    <property type="project" value="TreeGrafter"/>
</dbReference>
<feature type="compositionally biased region" description="Basic and acidic residues" evidence="2">
    <location>
        <begin position="202"/>
        <end position="215"/>
    </location>
</feature>
<dbReference type="GeneID" id="59336467"/>
<evidence type="ECO:0000256" key="1">
    <source>
        <dbReference type="SAM" id="Coils"/>
    </source>
</evidence>
<feature type="compositionally biased region" description="Polar residues" evidence="2">
    <location>
        <begin position="427"/>
        <end position="442"/>
    </location>
</feature>
<dbReference type="GO" id="GO:0005643">
    <property type="term" value="C:nuclear pore"/>
    <property type="evidence" value="ECO:0007669"/>
    <property type="project" value="TreeGrafter"/>
</dbReference>
<dbReference type="PANTHER" id="PTHR18898">
    <property type="entry name" value="NUCLEOPROTEIN TPR-RELATED"/>
    <property type="match status" value="1"/>
</dbReference>
<evidence type="ECO:0000313" key="4">
    <source>
        <dbReference type="Proteomes" id="UP000593566"/>
    </source>
</evidence>
<gene>
    <name evidence="3" type="ORF">HO133_008070</name>
</gene>
<name>A0A8H6CRH7_9LECA</name>
<proteinExistence type="predicted"/>
<dbReference type="Proteomes" id="UP000593566">
    <property type="component" value="Unassembled WGS sequence"/>
</dbReference>
<keyword evidence="4" id="KW-1185">Reference proteome</keyword>
<dbReference type="EMBL" id="JACCJB010000004">
    <property type="protein sequence ID" value="KAF6228340.1"/>
    <property type="molecule type" value="Genomic_DNA"/>
</dbReference>
<feature type="compositionally biased region" description="Polar residues" evidence="2">
    <location>
        <begin position="217"/>
        <end position="229"/>
    </location>
</feature>
<dbReference type="PANTHER" id="PTHR18898:SF2">
    <property type="entry name" value="NUCLEOPROTEIN TPR"/>
    <property type="match status" value="1"/>
</dbReference>
<evidence type="ECO:0000256" key="2">
    <source>
        <dbReference type="SAM" id="MobiDB-lite"/>
    </source>
</evidence>